<proteinExistence type="predicted"/>
<feature type="signal peptide" evidence="1">
    <location>
        <begin position="1"/>
        <end position="22"/>
    </location>
</feature>
<dbReference type="EMBL" id="JADIMF010000071">
    <property type="protein sequence ID" value="MBO8469021.1"/>
    <property type="molecule type" value="Genomic_DNA"/>
</dbReference>
<gene>
    <name evidence="2" type="ORF">IAA72_04460</name>
</gene>
<protein>
    <recommendedName>
        <fullName evidence="4">Lipid/polyisoprenoid-binding YceI-like domain-containing protein</fullName>
    </recommendedName>
</protein>
<organism evidence="2 3">
    <name type="scientific">Candidatus Ornithospirochaeta stercoravium</name>
    <dbReference type="NCBI Taxonomy" id="2840897"/>
    <lineage>
        <taxon>Bacteria</taxon>
        <taxon>Pseudomonadati</taxon>
        <taxon>Spirochaetota</taxon>
        <taxon>Spirochaetia</taxon>
        <taxon>Spirochaetales</taxon>
        <taxon>Spirochaetaceae</taxon>
        <taxon>Spirochaetaceae incertae sedis</taxon>
        <taxon>Candidatus Ornithospirochaeta</taxon>
    </lineage>
</organism>
<evidence type="ECO:0000256" key="1">
    <source>
        <dbReference type="SAM" id="SignalP"/>
    </source>
</evidence>
<evidence type="ECO:0000313" key="3">
    <source>
        <dbReference type="Proteomes" id="UP000810292"/>
    </source>
</evidence>
<keyword evidence="1" id="KW-0732">Signal</keyword>
<evidence type="ECO:0000313" key="2">
    <source>
        <dbReference type="EMBL" id="MBO8469021.1"/>
    </source>
</evidence>
<evidence type="ECO:0008006" key="4">
    <source>
        <dbReference type="Google" id="ProtNLM"/>
    </source>
</evidence>
<dbReference type="AlphaFoldDB" id="A0A9D9ND16"/>
<comment type="caution">
    <text evidence="2">The sequence shown here is derived from an EMBL/GenBank/DDBJ whole genome shotgun (WGS) entry which is preliminary data.</text>
</comment>
<name>A0A9D9ND16_9SPIO</name>
<accession>A0A9D9ND16</accession>
<sequence>MRKALIFITFLLVFCCSAFATAASAAIEGIYDGILAAVASSITVPRVALQGVTVVRDKNLIPVRISFVRSDVSSYSDSLQFFSNGAGSSIMSAISSDAYLSAISGFAIHALNHSDFQADEIVLDGSVRRLDADFIELDDLIYRDNWNGIDGRFSLSMLVTGRLADDGVIVEGTFVIEGGYNRTMTIRAESLKVNNEDYELEPVTLQAAY</sequence>
<dbReference type="Proteomes" id="UP000810292">
    <property type="component" value="Unassembled WGS sequence"/>
</dbReference>
<reference evidence="2" key="2">
    <citation type="journal article" date="2021" name="PeerJ">
        <title>Extensive microbial diversity within the chicken gut microbiome revealed by metagenomics and culture.</title>
        <authorList>
            <person name="Gilroy R."/>
            <person name="Ravi A."/>
            <person name="Getino M."/>
            <person name="Pursley I."/>
            <person name="Horton D.L."/>
            <person name="Alikhan N.F."/>
            <person name="Baker D."/>
            <person name="Gharbi K."/>
            <person name="Hall N."/>
            <person name="Watson M."/>
            <person name="Adriaenssens E.M."/>
            <person name="Foster-Nyarko E."/>
            <person name="Jarju S."/>
            <person name="Secka A."/>
            <person name="Antonio M."/>
            <person name="Oren A."/>
            <person name="Chaudhuri R.R."/>
            <person name="La Ragione R."/>
            <person name="Hildebrand F."/>
            <person name="Pallen M.J."/>
        </authorList>
    </citation>
    <scope>NUCLEOTIDE SEQUENCE</scope>
    <source>
        <strain evidence="2">14700</strain>
    </source>
</reference>
<feature type="chain" id="PRO_5038460620" description="Lipid/polyisoprenoid-binding YceI-like domain-containing protein" evidence="1">
    <location>
        <begin position="23"/>
        <end position="209"/>
    </location>
</feature>
<reference evidence="2" key="1">
    <citation type="submission" date="2020-10" db="EMBL/GenBank/DDBJ databases">
        <authorList>
            <person name="Gilroy R."/>
        </authorList>
    </citation>
    <scope>NUCLEOTIDE SEQUENCE</scope>
    <source>
        <strain evidence="2">14700</strain>
    </source>
</reference>